<name>A0A1X0QM20_RHIZD</name>
<feature type="compositionally biased region" description="Low complexity" evidence="1">
    <location>
        <begin position="1"/>
        <end position="21"/>
    </location>
</feature>
<feature type="region of interest" description="Disordered" evidence="1">
    <location>
        <begin position="1"/>
        <end position="22"/>
    </location>
</feature>
<organism evidence="2">
    <name type="scientific">Rhizopus microsporus var. microsporus</name>
    <dbReference type="NCBI Taxonomy" id="86635"/>
    <lineage>
        <taxon>Eukaryota</taxon>
        <taxon>Fungi</taxon>
        <taxon>Fungi incertae sedis</taxon>
        <taxon>Mucoromycota</taxon>
        <taxon>Mucoromycotina</taxon>
        <taxon>Mucoromycetes</taxon>
        <taxon>Mucorales</taxon>
        <taxon>Mucorineae</taxon>
        <taxon>Rhizopodaceae</taxon>
        <taxon>Rhizopus</taxon>
    </lineage>
</organism>
<sequence>MDESSTLSSFSTLATGTSSSLAPGDHILAVKSSVDGLVGTIFIVKHSKTSSSVYTSPPCTPILSRNSSSFRSCKT</sequence>
<accession>A0A1X0QM20</accession>
<protein>
    <submittedName>
        <fullName evidence="2">Uncharacterized protein</fullName>
    </submittedName>
</protein>
<dbReference type="Proteomes" id="UP000242414">
    <property type="component" value="Unassembled WGS sequence"/>
</dbReference>
<evidence type="ECO:0000313" key="2">
    <source>
        <dbReference type="EMBL" id="ORE00802.1"/>
    </source>
</evidence>
<dbReference type="VEuPathDB" id="FungiDB:BCV72DRAFT_325016"/>
<dbReference type="EMBL" id="KV922272">
    <property type="protein sequence ID" value="ORE00802.1"/>
    <property type="molecule type" value="Genomic_DNA"/>
</dbReference>
<dbReference type="AlphaFoldDB" id="A0A1X0QM20"/>
<reference evidence="2" key="1">
    <citation type="journal article" date="2016" name="Proc. Natl. Acad. Sci. U.S.A.">
        <title>Lipid metabolic changes in an early divergent fungus govern the establishment of a mutualistic symbiosis with endobacteria.</title>
        <authorList>
            <person name="Lastovetsky O.A."/>
            <person name="Gaspar M.L."/>
            <person name="Mondo S.J."/>
            <person name="LaButti K.M."/>
            <person name="Sandor L."/>
            <person name="Grigoriev I.V."/>
            <person name="Henry S.A."/>
            <person name="Pawlowska T.E."/>
        </authorList>
    </citation>
    <scope>NUCLEOTIDE SEQUENCE [LARGE SCALE GENOMIC DNA]</scope>
    <source>
        <strain evidence="2">ATCC 52814</strain>
    </source>
</reference>
<evidence type="ECO:0000256" key="1">
    <source>
        <dbReference type="SAM" id="MobiDB-lite"/>
    </source>
</evidence>
<proteinExistence type="predicted"/>
<gene>
    <name evidence="2" type="ORF">BCV72DRAFT_325016</name>
</gene>